<evidence type="ECO:0000256" key="3">
    <source>
        <dbReference type="ARBA" id="ARBA00012513"/>
    </source>
</evidence>
<dbReference type="GO" id="GO:0005524">
    <property type="term" value="F:ATP binding"/>
    <property type="evidence" value="ECO:0007669"/>
    <property type="project" value="UniProtKB-KW"/>
</dbReference>
<proteinExistence type="inferred from homology"/>
<evidence type="ECO:0000256" key="6">
    <source>
        <dbReference type="ARBA" id="ARBA00022614"/>
    </source>
</evidence>
<evidence type="ECO:0000256" key="17">
    <source>
        <dbReference type="ARBA" id="ARBA00023180"/>
    </source>
</evidence>
<evidence type="ECO:0000256" key="9">
    <source>
        <dbReference type="ARBA" id="ARBA00022692"/>
    </source>
</evidence>
<evidence type="ECO:0000256" key="18">
    <source>
        <dbReference type="ARBA" id="ARBA00047899"/>
    </source>
</evidence>
<dbReference type="FunFam" id="3.80.10.10:FF:000041">
    <property type="entry name" value="LRR receptor-like serine/threonine-protein kinase ERECTA"/>
    <property type="match status" value="1"/>
</dbReference>
<feature type="chain" id="PRO_5005431306" description="non-specific serine/threonine protein kinase" evidence="21">
    <location>
        <begin position="35"/>
        <end position="1019"/>
    </location>
</feature>
<evidence type="ECO:0000256" key="21">
    <source>
        <dbReference type="SAM" id="SignalP"/>
    </source>
</evidence>
<protein>
    <recommendedName>
        <fullName evidence="3">non-specific serine/threonine protein kinase</fullName>
        <ecNumber evidence="3">2.7.11.1</ecNumber>
    </recommendedName>
</protein>
<dbReference type="FunFam" id="3.80.10.10:FF:000095">
    <property type="entry name" value="LRR receptor-like serine/threonine-protein kinase GSO1"/>
    <property type="match status" value="1"/>
</dbReference>
<dbReference type="EC" id="2.7.11.1" evidence="3"/>
<keyword evidence="15 20" id="KW-1133">Transmembrane helix</keyword>
<name>A0A0E0MKR6_ORYPU</name>
<keyword evidence="7" id="KW-1070">Brassinosteroid signaling pathway</keyword>
<dbReference type="InterPro" id="IPR013210">
    <property type="entry name" value="LRR_N_plant-typ"/>
</dbReference>
<evidence type="ECO:0000313" key="25">
    <source>
        <dbReference type="Proteomes" id="UP000026962"/>
    </source>
</evidence>
<dbReference type="Pfam" id="PF23598">
    <property type="entry name" value="LRR_14"/>
    <property type="match status" value="1"/>
</dbReference>
<dbReference type="FunFam" id="3.80.10.10:FF:000111">
    <property type="entry name" value="LRR receptor-like serine/threonine-protein kinase ERECTA"/>
    <property type="match status" value="1"/>
</dbReference>
<dbReference type="EnsemblPlants" id="OPUNC12G05940.1">
    <property type="protein sequence ID" value="OPUNC12G05940.1"/>
    <property type="gene ID" value="OPUNC12G05940"/>
</dbReference>
<evidence type="ECO:0000256" key="11">
    <source>
        <dbReference type="ARBA" id="ARBA00022737"/>
    </source>
</evidence>
<feature type="transmembrane region" description="Helical" evidence="20">
    <location>
        <begin position="989"/>
        <end position="1011"/>
    </location>
</feature>
<dbReference type="PRINTS" id="PR00019">
    <property type="entry name" value="LEURICHRPT"/>
</dbReference>
<evidence type="ECO:0000259" key="22">
    <source>
        <dbReference type="Pfam" id="PF08263"/>
    </source>
</evidence>
<keyword evidence="16 20" id="KW-0472">Membrane</keyword>
<evidence type="ECO:0000256" key="12">
    <source>
        <dbReference type="ARBA" id="ARBA00022741"/>
    </source>
</evidence>
<feature type="domain" description="Disease resistance R13L4/SHOC-2-like LRR" evidence="23">
    <location>
        <begin position="360"/>
        <end position="545"/>
    </location>
</feature>
<keyword evidence="13" id="KW-0418">Kinase</keyword>
<comment type="subcellular location">
    <subcellularLocation>
        <location evidence="1">Cell membrane</location>
        <topology evidence="1">Single-pass type I membrane protein</topology>
    </subcellularLocation>
</comment>
<dbReference type="STRING" id="4537.A0A0E0MKR6"/>
<keyword evidence="11" id="KW-0677">Repeat</keyword>
<keyword evidence="14" id="KW-0067">ATP-binding</keyword>
<evidence type="ECO:0000256" key="5">
    <source>
        <dbReference type="ARBA" id="ARBA00022527"/>
    </source>
</evidence>
<comment type="catalytic activity">
    <reaction evidence="19">
        <text>L-seryl-[protein] + ATP = O-phospho-L-seryl-[protein] + ADP + H(+)</text>
        <dbReference type="Rhea" id="RHEA:17989"/>
        <dbReference type="Rhea" id="RHEA-COMP:9863"/>
        <dbReference type="Rhea" id="RHEA-COMP:11604"/>
        <dbReference type="ChEBI" id="CHEBI:15378"/>
        <dbReference type="ChEBI" id="CHEBI:29999"/>
        <dbReference type="ChEBI" id="CHEBI:30616"/>
        <dbReference type="ChEBI" id="CHEBI:83421"/>
        <dbReference type="ChEBI" id="CHEBI:456216"/>
        <dbReference type="EC" id="2.7.11.1"/>
    </reaction>
</comment>
<keyword evidence="5" id="KW-0723">Serine/threonine-protein kinase</keyword>
<reference evidence="24" key="2">
    <citation type="submission" date="2018-05" db="EMBL/GenBank/DDBJ databases">
        <title>OpunRS2 (Oryza punctata Reference Sequence Version 2).</title>
        <authorList>
            <person name="Zhang J."/>
            <person name="Kudrna D."/>
            <person name="Lee S."/>
            <person name="Talag J."/>
            <person name="Welchert J."/>
            <person name="Wing R.A."/>
        </authorList>
    </citation>
    <scope>NUCLEOTIDE SEQUENCE [LARGE SCALE GENOMIC DNA]</scope>
</reference>
<dbReference type="InterPro" id="IPR032675">
    <property type="entry name" value="LRR_dom_sf"/>
</dbReference>
<evidence type="ECO:0000256" key="8">
    <source>
        <dbReference type="ARBA" id="ARBA00022679"/>
    </source>
</evidence>
<keyword evidence="12" id="KW-0547">Nucleotide-binding</keyword>
<evidence type="ECO:0000256" key="19">
    <source>
        <dbReference type="ARBA" id="ARBA00048679"/>
    </source>
</evidence>
<keyword evidence="9 20" id="KW-0812">Transmembrane</keyword>
<dbReference type="PROSITE" id="PS51450">
    <property type="entry name" value="LRR"/>
    <property type="match status" value="1"/>
</dbReference>
<dbReference type="Pfam" id="PF08263">
    <property type="entry name" value="LRRNT_2"/>
    <property type="match status" value="1"/>
</dbReference>
<feature type="signal peptide" evidence="21">
    <location>
        <begin position="1"/>
        <end position="34"/>
    </location>
</feature>
<evidence type="ECO:0000256" key="4">
    <source>
        <dbReference type="ARBA" id="ARBA00022475"/>
    </source>
</evidence>
<evidence type="ECO:0000256" key="7">
    <source>
        <dbReference type="ARBA" id="ARBA00022626"/>
    </source>
</evidence>
<dbReference type="Gene3D" id="3.80.10.10">
    <property type="entry name" value="Ribonuclease Inhibitor"/>
    <property type="match status" value="6"/>
</dbReference>
<keyword evidence="25" id="KW-1185">Reference proteome</keyword>
<dbReference type="InterPro" id="IPR055414">
    <property type="entry name" value="LRR_R13L4/SHOC2-like"/>
</dbReference>
<keyword evidence="8" id="KW-0808">Transferase</keyword>
<sequence>MSFSKKVVVAQRLTKLLLLTLQLHILLQVQLTIADRASSSVEPPPVSCLPDQATALLRLKRSFNATAGDYSTAFRSWVAGADCCRWEGVHCSGTDGRVTSLNLAGGYNLQADSVDPALFRLTSLKYLNLSGNNFNMSQLPVTGFELLTDLTHLDLSDTNIAGEVPASIGRIQSLVYLDLSTGFRIVEFDDENGKIIYNSDSFWQLSAPKLETLFRNLTNLKELHLGMVDMSGNGERWCEHIVKYAPKLQVLSLPYCSLSGPICPSLTAMRALTTIELHYNHLSGSVPAFLARFSNLTVLQLSKNKFQGWFPTIIFQHKKMRTINLSKNPGISGNLPNFSQDTSLENLFLSSTNFTGTIPSSISNLKSLNKLDLGAIGFSGTLPSSIGSLKYLDLLEVSGLQLQGSMPSWLSNLTSLTVLQFSNCGLSGQVPSSIGNLRELTKLALYNCNFSGTVPPQIFNLTQLQTLLLHENNFAGTVELTSFSKLKNLSVLNLSNNKLLVVDGENSSSQVSFPKLELLSLASCSMSTFPNILRHLHEITSLDLSRNQIQGAIPQWAWKIWKGSYFLLLNISHNNFTSLGSDPFLPLYVEYFDLSFNSIEGPIPIPGEGSTTLDYASNQFSSMPLNYSTYLGDTLVFKASGNKLSGNIPPLICTTARKLQLIDLSYNYLSGSIPSCLMEDVTELQVLSLKANKLVGKLPDSIKEGCALEALDLSENLIEGKIPRSLVSCRNLEILDIGSNQISDSFPCWLSELPKLQVLVLKTNKLTGQVMDPSYTGHGNRCEFPALRIADMASNNLNGMLPEGWFKMLKSMMARSDNETLVMENQYYHGQTYQFITTVTYKGNDMTISKILRTLVLIDVSHNAFHGAIPETIEELVLLHGLNMSHNALTGPIPSEFGRLNQLESLDLSFNELSGEIPEELASLNFLSTLNLSYNMLVGRIPDSYQFSTFSSSSFLGNTGLCGPQLSKQCHKPEEPTTMPYALDKSIDVVLLLFTALGFGISFAMTILIAWGSHMKKQH</sequence>
<dbReference type="OMA" id="WKGLQFI"/>
<dbReference type="GO" id="GO:0005886">
    <property type="term" value="C:plasma membrane"/>
    <property type="evidence" value="ECO:0007669"/>
    <property type="project" value="UniProtKB-SubCell"/>
</dbReference>
<evidence type="ECO:0000256" key="13">
    <source>
        <dbReference type="ARBA" id="ARBA00022777"/>
    </source>
</evidence>
<keyword evidence="6" id="KW-0433">Leucine-rich repeat</keyword>
<dbReference type="eggNOG" id="KOG0619">
    <property type="taxonomic scope" value="Eukaryota"/>
</dbReference>
<feature type="domain" description="Leucine-rich repeat-containing N-terminal plant-type" evidence="22">
    <location>
        <begin position="50"/>
        <end position="92"/>
    </location>
</feature>
<evidence type="ECO:0000256" key="15">
    <source>
        <dbReference type="ARBA" id="ARBA00022989"/>
    </source>
</evidence>
<dbReference type="PANTHER" id="PTHR48061:SF48">
    <property type="entry name" value="OS01G0162500 PROTEIN"/>
    <property type="match status" value="1"/>
</dbReference>
<dbReference type="Pfam" id="PF13855">
    <property type="entry name" value="LRR_8"/>
    <property type="match status" value="1"/>
</dbReference>
<keyword evidence="4" id="KW-1003">Cell membrane</keyword>
<dbReference type="HOGENOM" id="CLU_000288_18_3_1"/>
<dbReference type="PANTHER" id="PTHR48061">
    <property type="entry name" value="LEUCINE-RICH REPEAT RECEPTOR PROTEIN KINASE EMS1-LIKE-RELATED"/>
    <property type="match status" value="1"/>
</dbReference>
<evidence type="ECO:0000256" key="20">
    <source>
        <dbReference type="SAM" id="Phobius"/>
    </source>
</evidence>
<dbReference type="Gramene" id="OPUNC12G05940.1">
    <property type="protein sequence ID" value="OPUNC12G05940.1"/>
    <property type="gene ID" value="OPUNC12G05940"/>
</dbReference>
<dbReference type="InterPro" id="IPR001611">
    <property type="entry name" value="Leu-rich_rpt"/>
</dbReference>
<dbReference type="InterPro" id="IPR046956">
    <property type="entry name" value="RLP23-like"/>
</dbReference>
<reference evidence="24" key="1">
    <citation type="submission" date="2015-04" db="UniProtKB">
        <authorList>
            <consortium name="EnsemblPlants"/>
        </authorList>
    </citation>
    <scope>IDENTIFICATION</scope>
</reference>
<dbReference type="SUPFAM" id="SSF52058">
    <property type="entry name" value="L domain-like"/>
    <property type="match status" value="3"/>
</dbReference>
<dbReference type="AlphaFoldDB" id="A0A0E0MKR6"/>
<evidence type="ECO:0000259" key="23">
    <source>
        <dbReference type="Pfam" id="PF23598"/>
    </source>
</evidence>
<dbReference type="SMART" id="SM00369">
    <property type="entry name" value="LRR_TYP"/>
    <property type="match status" value="9"/>
</dbReference>
<dbReference type="InterPro" id="IPR003591">
    <property type="entry name" value="Leu-rich_rpt_typical-subtyp"/>
</dbReference>
<evidence type="ECO:0000256" key="10">
    <source>
        <dbReference type="ARBA" id="ARBA00022729"/>
    </source>
</evidence>
<evidence type="ECO:0000256" key="2">
    <source>
        <dbReference type="ARBA" id="ARBA00009592"/>
    </source>
</evidence>
<comment type="similarity">
    <text evidence="2">Belongs to the RLP family.</text>
</comment>
<keyword evidence="10 21" id="KW-0732">Signal</keyword>
<evidence type="ECO:0000313" key="24">
    <source>
        <dbReference type="EnsemblPlants" id="OPUNC12G05940.1"/>
    </source>
</evidence>
<dbReference type="Proteomes" id="UP000026962">
    <property type="component" value="Chromosome 12"/>
</dbReference>
<organism evidence="24">
    <name type="scientific">Oryza punctata</name>
    <name type="common">Red rice</name>
    <dbReference type="NCBI Taxonomy" id="4537"/>
    <lineage>
        <taxon>Eukaryota</taxon>
        <taxon>Viridiplantae</taxon>
        <taxon>Streptophyta</taxon>
        <taxon>Embryophyta</taxon>
        <taxon>Tracheophyta</taxon>
        <taxon>Spermatophyta</taxon>
        <taxon>Magnoliopsida</taxon>
        <taxon>Liliopsida</taxon>
        <taxon>Poales</taxon>
        <taxon>Poaceae</taxon>
        <taxon>BOP clade</taxon>
        <taxon>Oryzoideae</taxon>
        <taxon>Oryzeae</taxon>
        <taxon>Oryzinae</taxon>
        <taxon>Oryza</taxon>
    </lineage>
</organism>
<evidence type="ECO:0000256" key="14">
    <source>
        <dbReference type="ARBA" id="ARBA00022840"/>
    </source>
</evidence>
<dbReference type="Pfam" id="PF00560">
    <property type="entry name" value="LRR_1"/>
    <property type="match status" value="5"/>
</dbReference>
<dbReference type="GO" id="GO:0009742">
    <property type="term" value="P:brassinosteroid mediated signaling pathway"/>
    <property type="evidence" value="ECO:0007669"/>
    <property type="project" value="UniProtKB-KW"/>
</dbReference>
<keyword evidence="17" id="KW-0325">Glycoprotein</keyword>
<evidence type="ECO:0000256" key="16">
    <source>
        <dbReference type="ARBA" id="ARBA00023136"/>
    </source>
</evidence>
<dbReference type="GO" id="GO:0004674">
    <property type="term" value="F:protein serine/threonine kinase activity"/>
    <property type="evidence" value="ECO:0007669"/>
    <property type="project" value="UniProtKB-KW"/>
</dbReference>
<evidence type="ECO:0000256" key="1">
    <source>
        <dbReference type="ARBA" id="ARBA00004251"/>
    </source>
</evidence>
<accession>A0A0E0MKR6</accession>
<comment type="catalytic activity">
    <reaction evidence="18">
        <text>L-threonyl-[protein] + ATP = O-phospho-L-threonyl-[protein] + ADP + H(+)</text>
        <dbReference type="Rhea" id="RHEA:46608"/>
        <dbReference type="Rhea" id="RHEA-COMP:11060"/>
        <dbReference type="Rhea" id="RHEA-COMP:11605"/>
        <dbReference type="ChEBI" id="CHEBI:15378"/>
        <dbReference type="ChEBI" id="CHEBI:30013"/>
        <dbReference type="ChEBI" id="CHEBI:30616"/>
        <dbReference type="ChEBI" id="CHEBI:61977"/>
        <dbReference type="ChEBI" id="CHEBI:456216"/>
        <dbReference type="EC" id="2.7.11.1"/>
    </reaction>
</comment>